<evidence type="ECO:0000256" key="5">
    <source>
        <dbReference type="ARBA" id="ARBA00022519"/>
    </source>
</evidence>
<dbReference type="EMBL" id="BAABWH010000001">
    <property type="protein sequence ID" value="GAA6144335.1"/>
    <property type="molecule type" value="Genomic_DNA"/>
</dbReference>
<accession>A0ABP9ZW17</accession>
<keyword evidence="5" id="KW-0997">Cell inner membrane</keyword>
<evidence type="ECO:0000256" key="4">
    <source>
        <dbReference type="ARBA" id="ARBA00022481"/>
    </source>
</evidence>
<protein>
    <recommendedName>
        <fullName evidence="2">Type II secretion system protein H</fullName>
    </recommendedName>
    <alternativeName>
        <fullName evidence="10">General secretion pathway protein H</fullName>
    </alternativeName>
</protein>
<keyword evidence="6" id="KW-0812">Transmembrane</keyword>
<keyword evidence="13" id="KW-1185">Reference proteome</keyword>
<comment type="similarity">
    <text evidence="9">Belongs to the GSP H family.</text>
</comment>
<keyword evidence="3" id="KW-1003">Cell membrane</keyword>
<reference evidence="12 13" key="1">
    <citation type="submission" date="2024-04" db="EMBL/GenBank/DDBJ databases">
        <title>Draft genome sequence of Thalassolituus maritimus NBRC 116585.</title>
        <authorList>
            <person name="Miyakawa T."/>
            <person name="Kusuya Y."/>
            <person name="Miura T."/>
        </authorList>
    </citation>
    <scope>NUCLEOTIDE SEQUENCE [LARGE SCALE GENOMIC DNA]</scope>
    <source>
        <strain evidence="12 13">5NW40-0001</strain>
    </source>
</reference>
<evidence type="ECO:0000256" key="2">
    <source>
        <dbReference type="ARBA" id="ARBA00021549"/>
    </source>
</evidence>
<evidence type="ECO:0000256" key="10">
    <source>
        <dbReference type="ARBA" id="ARBA00030775"/>
    </source>
</evidence>
<evidence type="ECO:0000256" key="8">
    <source>
        <dbReference type="ARBA" id="ARBA00023136"/>
    </source>
</evidence>
<proteinExistence type="inferred from homology"/>
<evidence type="ECO:0000256" key="3">
    <source>
        <dbReference type="ARBA" id="ARBA00022475"/>
    </source>
</evidence>
<keyword evidence="7" id="KW-1133">Transmembrane helix</keyword>
<comment type="subcellular location">
    <subcellularLocation>
        <location evidence="1">Cell inner membrane</location>
        <topology evidence="1">Single-pass membrane protein</topology>
    </subcellularLocation>
</comment>
<name>A0ABP9ZW17_9GAMM</name>
<comment type="caution">
    <text evidence="12">The sequence shown here is derived from an EMBL/GenBank/DDBJ whole genome shotgun (WGS) entry which is preliminary data.</text>
</comment>
<organism evidence="12 13">
    <name type="scientific">Thalassolituus maritimus</name>
    <dbReference type="NCBI Taxonomy" id="484498"/>
    <lineage>
        <taxon>Bacteria</taxon>
        <taxon>Pseudomonadati</taxon>
        <taxon>Pseudomonadota</taxon>
        <taxon>Gammaproteobacteria</taxon>
        <taxon>Oceanospirillales</taxon>
        <taxon>Oceanospirillaceae</taxon>
        <taxon>Thalassolituus</taxon>
    </lineage>
</organism>
<dbReference type="RefSeq" id="WP_353293265.1">
    <property type="nucleotide sequence ID" value="NZ_BAABWH010000001.1"/>
</dbReference>
<dbReference type="SUPFAM" id="SSF54523">
    <property type="entry name" value="Pili subunits"/>
    <property type="match status" value="1"/>
</dbReference>
<gene>
    <name evidence="12" type="ORF">NBRC116585_04520</name>
</gene>
<dbReference type="InterPro" id="IPR045584">
    <property type="entry name" value="Pilin-like"/>
</dbReference>
<dbReference type="Gene3D" id="3.55.40.10">
    <property type="entry name" value="minor pseudopilin epsh domain"/>
    <property type="match status" value="1"/>
</dbReference>
<evidence type="ECO:0000256" key="9">
    <source>
        <dbReference type="ARBA" id="ARBA00025772"/>
    </source>
</evidence>
<evidence type="ECO:0000256" key="6">
    <source>
        <dbReference type="ARBA" id="ARBA00022692"/>
    </source>
</evidence>
<evidence type="ECO:0000256" key="7">
    <source>
        <dbReference type="ARBA" id="ARBA00022989"/>
    </source>
</evidence>
<evidence type="ECO:0000256" key="1">
    <source>
        <dbReference type="ARBA" id="ARBA00004377"/>
    </source>
</evidence>
<dbReference type="Pfam" id="PF12019">
    <property type="entry name" value="GspH"/>
    <property type="match status" value="1"/>
</dbReference>
<dbReference type="Proteomes" id="UP001481413">
    <property type="component" value="Unassembled WGS sequence"/>
</dbReference>
<evidence type="ECO:0000313" key="13">
    <source>
        <dbReference type="Proteomes" id="UP001481413"/>
    </source>
</evidence>
<keyword evidence="4" id="KW-0488">Methylation</keyword>
<feature type="domain" description="General secretion pathway GspH" evidence="11">
    <location>
        <begin position="14"/>
        <end position="130"/>
    </location>
</feature>
<evidence type="ECO:0000259" key="11">
    <source>
        <dbReference type="Pfam" id="PF12019"/>
    </source>
</evidence>
<keyword evidence="8" id="KW-0472">Membrane</keyword>
<sequence>MSTLIERNQFKAEASKVHRAISLTRANAVYRGEPVTLCPLESNKQCGADWDNQLSVFSDINSNGVLDTEESILYSLPALPEDSSVIRTHSRDIAITFRPDGSAFGYNGTVSVCFKGDTELSSTVIVSSVGRIRLGLDTDKDGRAENSDGSIVDCT</sequence>
<evidence type="ECO:0000313" key="12">
    <source>
        <dbReference type="EMBL" id="GAA6144335.1"/>
    </source>
</evidence>
<dbReference type="InterPro" id="IPR022346">
    <property type="entry name" value="T2SS_GspH"/>
</dbReference>